<keyword evidence="4" id="KW-0479">Metal-binding</keyword>
<sequence length="551" mass="59512">MLGKSVLRWTYGLRRIAATILVAALLAPTLVVPSFAAGDRTLYLYYTHTRETAKITFKRNGRYDNKGLAQLNQFLRDWRRNEPTKMDPRLFDLVWEVYQEVGATKPIHVVSAYRSPKTNEMLRARSSGVAKNSNHTRGLAMDFFIPGVPISKVREVAMRKHVGGVGYYPSSGSPFVHLDTGSVRAWPRMTTAQLKRIFPNGKTMHVPSNGVLLSKNGYAAAKAEWSKCRQLPCGGSTRYASASSSDDGKKGTTLMDMLFGGDDDDQNEVADVPRQNTVKATPIIRVAALSGLPPSRPAPAGESQLPAAAVANALPAVAPPTKPVQLAALTNAPAVPAADAAPASRFNVAESGPEAITPPTGRPLIAEPGRDPLAPLKVASLGNTATDVRTNSDQGGLFAAYAPLPEQTEDAQKALENILSRKVEQPKPEPAPTPDKNIEALRQTLSTASLTPNLEEFGQILQNTKKPNTKPSFDPLRYSLTQRRGELVAPDLGHVVEMFTDQTQLTAPQFAVLFEPDQADLDPSVVMGNKSQMGFDSNLPAQQVSFNQFGG</sequence>
<evidence type="ECO:0000256" key="3">
    <source>
        <dbReference type="ARBA" id="ARBA00022670"/>
    </source>
</evidence>
<accession>A0A4R6VXV9</accession>
<dbReference type="PANTHER" id="PTHR37425">
    <property type="match status" value="1"/>
</dbReference>
<dbReference type="EMBL" id="SNYR01000001">
    <property type="protein sequence ID" value="TDQ67420.1"/>
    <property type="molecule type" value="Genomic_DNA"/>
</dbReference>
<gene>
    <name evidence="13" type="ORF">ATL17_1433</name>
</gene>
<evidence type="ECO:0000313" key="14">
    <source>
        <dbReference type="Proteomes" id="UP000295391"/>
    </source>
</evidence>
<evidence type="ECO:0000256" key="12">
    <source>
        <dbReference type="SAM" id="MobiDB-lite"/>
    </source>
</evidence>
<dbReference type="GO" id="GO:0006508">
    <property type="term" value="P:proteolysis"/>
    <property type="evidence" value="ECO:0007669"/>
    <property type="project" value="UniProtKB-KW"/>
</dbReference>
<keyword evidence="3" id="KW-0645">Protease</keyword>
<dbReference type="CDD" id="cd14844">
    <property type="entry name" value="Zn-DD-carboxypeptidase_like"/>
    <property type="match status" value="1"/>
</dbReference>
<evidence type="ECO:0000256" key="1">
    <source>
        <dbReference type="ARBA" id="ARBA00001947"/>
    </source>
</evidence>
<evidence type="ECO:0000313" key="13">
    <source>
        <dbReference type="EMBL" id="TDQ67420.1"/>
    </source>
</evidence>
<comment type="cofactor">
    <cofactor evidence="1">
        <name>Zn(2+)</name>
        <dbReference type="ChEBI" id="CHEBI:29105"/>
    </cofactor>
</comment>
<dbReference type="GO" id="GO:0046872">
    <property type="term" value="F:metal ion binding"/>
    <property type="evidence" value="ECO:0007669"/>
    <property type="project" value="UniProtKB-KW"/>
</dbReference>
<dbReference type="Pfam" id="PF05951">
    <property type="entry name" value="Peptidase_M15_2"/>
    <property type="match status" value="1"/>
</dbReference>
<keyword evidence="9" id="KW-0961">Cell wall biogenesis/degradation</keyword>
<dbReference type="AlphaFoldDB" id="A0A4R6VXV9"/>
<dbReference type="GO" id="GO:0008237">
    <property type="term" value="F:metallopeptidase activity"/>
    <property type="evidence" value="ECO:0007669"/>
    <property type="project" value="UniProtKB-KW"/>
</dbReference>
<keyword evidence="6" id="KW-0378">Hydrolase</keyword>
<evidence type="ECO:0000256" key="10">
    <source>
        <dbReference type="ARBA" id="ARBA00093448"/>
    </source>
</evidence>
<dbReference type="Gene3D" id="3.30.1380.10">
    <property type="match status" value="1"/>
</dbReference>
<comment type="pathway">
    <text evidence="2">Cell wall biogenesis; cell wall polysaccharide biosynthesis.</text>
</comment>
<dbReference type="SUPFAM" id="SSF55166">
    <property type="entry name" value="Hedgehog/DD-peptidase"/>
    <property type="match status" value="1"/>
</dbReference>
<comment type="caution">
    <text evidence="13">The sequence shown here is derived from an EMBL/GenBank/DDBJ whole genome shotgun (WGS) entry which is preliminary data.</text>
</comment>
<reference evidence="13 14" key="1">
    <citation type="submission" date="2019-03" db="EMBL/GenBank/DDBJ databases">
        <title>Genomic Encyclopedia of Type Strains, Phase III (KMG-III): the genomes of soil and plant-associated and newly described type strains.</title>
        <authorList>
            <person name="Whitman W."/>
        </authorList>
    </citation>
    <scope>NUCLEOTIDE SEQUENCE [LARGE SCALE GENOMIC DNA]</scope>
    <source>
        <strain evidence="13 14">CGMCC 1.7002</strain>
    </source>
</reference>
<evidence type="ECO:0000256" key="8">
    <source>
        <dbReference type="ARBA" id="ARBA00023049"/>
    </source>
</evidence>
<dbReference type="Proteomes" id="UP000295391">
    <property type="component" value="Unassembled WGS sequence"/>
</dbReference>
<dbReference type="InterPro" id="IPR010275">
    <property type="entry name" value="MepK"/>
</dbReference>
<dbReference type="GO" id="GO:0071555">
    <property type="term" value="P:cell wall organization"/>
    <property type="evidence" value="ECO:0007669"/>
    <property type="project" value="UniProtKB-KW"/>
</dbReference>
<keyword evidence="8" id="KW-0482">Metalloprotease</keyword>
<keyword evidence="5" id="KW-0732">Signal</keyword>
<evidence type="ECO:0000256" key="7">
    <source>
        <dbReference type="ARBA" id="ARBA00022833"/>
    </source>
</evidence>
<evidence type="ECO:0000256" key="5">
    <source>
        <dbReference type="ARBA" id="ARBA00022729"/>
    </source>
</evidence>
<dbReference type="PANTHER" id="PTHR37425:SF1">
    <property type="entry name" value="OUTER MEMBRANE PROTEIN"/>
    <property type="match status" value="1"/>
</dbReference>
<evidence type="ECO:0000256" key="4">
    <source>
        <dbReference type="ARBA" id="ARBA00022723"/>
    </source>
</evidence>
<proteinExistence type="inferred from homology"/>
<keyword evidence="14" id="KW-1185">Reference proteome</keyword>
<evidence type="ECO:0000256" key="6">
    <source>
        <dbReference type="ARBA" id="ARBA00022801"/>
    </source>
</evidence>
<keyword evidence="7" id="KW-0862">Zinc</keyword>
<dbReference type="InterPro" id="IPR009045">
    <property type="entry name" value="Zn_M74/Hedgehog-like"/>
</dbReference>
<feature type="region of interest" description="Disordered" evidence="12">
    <location>
        <begin position="350"/>
        <end position="371"/>
    </location>
</feature>
<evidence type="ECO:0000256" key="11">
    <source>
        <dbReference type="ARBA" id="ARBA00093666"/>
    </source>
</evidence>
<organism evidence="13 14">
    <name type="scientific">Maritalea mobilis</name>
    <dbReference type="NCBI Taxonomy" id="483324"/>
    <lineage>
        <taxon>Bacteria</taxon>
        <taxon>Pseudomonadati</taxon>
        <taxon>Pseudomonadota</taxon>
        <taxon>Alphaproteobacteria</taxon>
        <taxon>Hyphomicrobiales</taxon>
        <taxon>Devosiaceae</taxon>
        <taxon>Maritalea</taxon>
    </lineage>
</organism>
<evidence type="ECO:0000256" key="2">
    <source>
        <dbReference type="ARBA" id="ARBA00004776"/>
    </source>
</evidence>
<comment type="similarity">
    <text evidence="10">Belongs to the peptidase M15 family.</text>
</comment>
<protein>
    <recommendedName>
        <fullName evidence="11">Murein endopeptidase K</fullName>
    </recommendedName>
</protein>
<name>A0A4R6VXV9_9HYPH</name>
<evidence type="ECO:0000256" key="9">
    <source>
        <dbReference type="ARBA" id="ARBA00023316"/>
    </source>
</evidence>